<evidence type="ECO:0000313" key="2">
    <source>
        <dbReference type="EMBL" id="KAK4507293.1"/>
    </source>
</evidence>
<dbReference type="EMBL" id="JAXOVC010000001">
    <property type="protein sequence ID" value="KAK4507293.1"/>
    <property type="molecule type" value="Genomic_DNA"/>
</dbReference>
<name>A0ABR0F2K0_ZASCE</name>
<comment type="caution">
    <text evidence="2">The sequence shown here is derived from an EMBL/GenBank/DDBJ whole genome shotgun (WGS) entry which is preliminary data.</text>
</comment>
<sequence>MAPTVAALAQSESKTKFFHRLGMRTDNTDDRRLDETINETAMHREILRVYQNASERTKTVYELGHNTEGVEEENWIVRWLLWHAFRYRDQRNNRKSRSDSQISVSGDEDDLPFSADIPATPEVAMPVEDASTVAGRDEDVRGRWNLALLYVLQKADPD</sequence>
<protein>
    <submittedName>
        <fullName evidence="2">Uncharacterized protein</fullName>
    </submittedName>
</protein>
<accession>A0ABR0F2K0</accession>
<organism evidence="2 3">
    <name type="scientific">Zasmidium cellare</name>
    <name type="common">Wine cellar mold</name>
    <name type="synonym">Racodium cellare</name>
    <dbReference type="NCBI Taxonomy" id="395010"/>
    <lineage>
        <taxon>Eukaryota</taxon>
        <taxon>Fungi</taxon>
        <taxon>Dikarya</taxon>
        <taxon>Ascomycota</taxon>
        <taxon>Pezizomycotina</taxon>
        <taxon>Dothideomycetes</taxon>
        <taxon>Dothideomycetidae</taxon>
        <taxon>Mycosphaerellales</taxon>
        <taxon>Mycosphaerellaceae</taxon>
        <taxon>Zasmidium</taxon>
    </lineage>
</organism>
<evidence type="ECO:0000313" key="3">
    <source>
        <dbReference type="Proteomes" id="UP001305779"/>
    </source>
</evidence>
<feature type="region of interest" description="Disordered" evidence="1">
    <location>
        <begin position="91"/>
        <end position="122"/>
    </location>
</feature>
<gene>
    <name evidence="2" type="ORF">PRZ48_001028</name>
</gene>
<proteinExistence type="predicted"/>
<dbReference type="Proteomes" id="UP001305779">
    <property type="component" value="Unassembled WGS sequence"/>
</dbReference>
<reference evidence="2 3" key="1">
    <citation type="journal article" date="2023" name="G3 (Bethesda)">
        <title>A chromosome-level genome assembly of Zasmidium syzygii isolated from banana leaves.</title>
        <authorList>
            <person name="van Westerhoven A.C."/>
            <person name="Mehrabi R."/>
            <person name="Talebi R."/>
            <person name="Steentjes M.B.F."/>
            <person name="Corcolon B."/>
            <person name="Chong P.A."/>
            <person name="Kema G.H.J."/>
            <person name="Seidl M.F."/>
        </authorList>
    </citation>
    <scope>NUCLEOTIDE SEQUENCE [LARGE SCALE GENOMIC DNA]</scope>
    <source>
        <strain evidence="2 3">P124</strain>
    </source>
</reference>
<keyword evidence="3" id="KW-1185">Reference proteome</keyword>
<evidence type="ECO:0000256" key="1">
    <source>
        <dbReference type="SAM" id="MobiDB-lite"/>
    </source>
</evidence>